<dbReference type="AlphaFoldDB" id="A0A7U2F1C6"/>
<proteinExistence type="predicted"/>
<sequence>MPIVFVCCRCQQLRLAASRQETFIKMQITIQHLSRWYYPQSRWLVGLKIFFRSLDML</sequence>
<organism evidence="1 2">
    <name type="scientific">Phaeosphaeria nodorum (strain SN15 / ATCC MYA-4574 / FGSC 10173)</name>
    <name type="common">Glume blotch fungus</name>
    <name type="synonym">Parastagonospora nodorum</name>
    <dbReference type="NCBI Taxonomy" id="321614"/>
    <lineage>
        <taxon>Eukaryota</taxon>
        <taxon>Fungi</taxon>
        <taxon>Dikarya</taxon>
        <taxon>Ascomycota</taxon>
        <taxon>Pezizomycotina</taxon>
        <taxon>Dothideomycetes</taxon>
        <taxon>Pleosporomycetidae</taxon>
        <taxon>Pleosporales</taxon>
        <taxon>Pleosporineae</taxon>
        <taxon>Phaeosphaeriaceae</taxon>
        <taxon>Parastagonospora</taxon>
    </lineage>
</organism>
<reference evidence="2" key="1">
    <citation type="journal article" date="2021" name="BMC Genomics">
        <title>Chromosome-level genome assembly and manually-curated proteome of model necrotroph Parastagonospora nodorum Sn15 reveals a genome-wide trove of candidate effector homologs, and redundancy of virulence-related functions within an accessory chromosome.</title>
        <authorList>
            <person name="Bertazzoni S."/>
            <person name="Jones D.A.B."/>
            <person name="Phan H.T."/>
            <person name="Tan K.-C."/>
            <person name="Hane J.K."/>
        </authorList>
    </citation>
    <scope>NUCLEOTIDE SEQUENCE [LARGE SCALE GENOMIC DNA]</scope>
    <source>
        <strain evidence="2">SN15 / ATCC MYA-4574 / FGSC 10173)</strain>
    </source>
</reference>
<name>A0A7U2F1C6_PHANO</name>
<evidence type="ECO:0000313" key="1">
    <source>
        <dbReference type="EMBL" id="QRC96797.1"/>
    </source>
</evidence>
<dbReference type="Proteomes" id="UP000663193">
    <property type="component" value="Chromosome 6"/>
</dbReference>
<protein>
    <submittedName>
        <fullName evidence="1">Uncharacterized protein</fullName>
    </submittedName>
</protein>
<dbReference type="EMBL" id="CP069028">
    <property type="protein sequence ID" value="QRC96797.1"/>
    <property type="molecule type" value="Genomic_DNA"/>
</dbReference>
<keyword evidence="2" id="KW-1185">Reference proteome</keyword>
<evidence type="ECO:0000313" key="2">
    <source>
        <dbReference type="Proteomes" id="UP000663193"/>
    </source>
</evidence>
<gene>
    <name evidence="1" type="ORF">JI435_409640</name>
</gene>
<accession>A0A7U2F1C6</accession>
<dbReference type="VEuPathDB" id="FungiDB:JI435_409640"/>